<dbReference type="PRINTS" id="PR00039">
    <property type="entry name" value="HTHLYSR"/>
</dbReference>
<dbReference type="PANTHER" id="PTHR30126:SF39">
    <property type="entry name" value="HTH-TYPE TRANSCRIPTIONAL REGULATOR CYSL"/>
    <property type="match status" value="1"/>
</dbReference>
<dbReference type="AlphaFoldDB" id="A0A8J3IKB7"/>
<evidence type="ECO:0000313" key="6">
    <source>
        <dbReference type="EMBL" id="GHO96071.1"/>
    </source>
</evidence>
<dbReference type="InterPro" id="IPR036390">
    <property type="entry name" value="WH_DNA-bd_sf"/>
</dbReference>
<accession>A0A8J3IKB7</accession>
<evidence type="ECO:0000256" key="1">
    <source>
        <dbReference type="ARBA" id="ARBA00009437"/>
    </source>
</evidence>
<keyword evidence="4" id="KW-0804">Transcription</keyword>
<gene>
    <name evidence="6" type="ORF">KSF_061190</name>
</gene>
<dbReference type="InterPro" id="IPR000847">
    <property type="entry name" value="LysR_HTH_N"/>
</dbReference>
<dbReference type="EMBL" id="BNJK01000001">
    <property type="protein sequence ID" value="GHO96071.1"/>
    <property type="molecule type" value="Genomic_DNA"/>
</dbReference>
<organism evidence="6 7">
    <name type="scientific">Reticulibacter mediterranei</name>
    <dbReference type="NCBI Taxonomy" id="2778369"/>
    <lineage>
        <taxon>Bacteria</taxon>
        <taxon>Bacillati</taxon>
        <taxon>Chloroflexota</taxon>
        <taxon>Ktedonobacteria</taxon>
        <taxon>Ktedonobacterales</taxon>
        <taxon>Reticulibacteraceae</taxon>
        <taxon>Reticulibacter</taxon>
    </lineage>
</organism>
<dbReference type="GO" id="GO:0003700">
    <property type="term" value="F:DNA-binding transcription factor activity"/>
    <property type="evidence" value="ECO:0007669"/>
    <property type="project" value="InterPro"/>
</dbReference>
<dbReference type="SUPFAM" id="SSF46785">
    <property type="entry name" value="Winged helix' DNA-binding domain"/>
    <property type="match status" value="1"/>
</dbReference>
<reference evidence="6" key="1">
    <citation type="submission" date="2020-10" db="EMBL/GenBank/DDBJ databases">
        <title>Taxonomic study of unclassified bacteria belonging to the class Ktedonobacteria.</title>
        <authorList>
            <person name="Yabe S."/>
            <person name="Wang C.M."/>
            <person name="Zheng Y."/>
            <person name="Sakai Y."/>
            <person name="Cavaletti L."/>
            <person name="Monciardini P."/>
            <person name="Donadio S."/>
        </authorList>
    </citation>
    <scope>NUCLEOTIDE SEQUENCE</scope>
    <source>
        <strain evidence="6">ID150040</strain>
    </source>
</reference>
<comment type="caution">
    <text evidence="6">The sequence shown here is derived from an EMBL/GenBank/DDBJ whole genome shotgun (WGS) entry which is preliminary data.</text>
</comment>
<dbReference type="Gene3D" id="1.10.10.10">
    <property type="entry name" value="Winged helix-like DNA-binding domain superfamily/Winged helix DNA-binding domain"/>
    <property type="match status" value="1"/>
</dbReference>
<keyword evidence="7" id="KW-1185">Reference proteome</keyword>
<dbReference type="CDD" id="cd08420">
    <property type="entry name" value="PBP2_CysL_like"/>
    <property type="match status" value="1"/>
</dbReference>
<evidence type="ECO:0000256" key="2">
    <source>
        <dbReference type="ARBA" id="ARBA00023015"/>
    </source>
</evidence>
<keyword evidence="2" id="KW-0805">Transcription regulation</keyword>
<protein>
    <submittedName>
        <fullName evidence="6">LysR family transcriptional regulator</fullName>
    </submittedName>
</protein>
<dbReference type="PROSITE" id="PS50931">
    <property type="entry name" value="HTH_LYSR"/>
    <property type="match status" value="1"/>
</dbReference>
<comment type="similarity">
    <text evidence="1">Belongs to the LysR transcriptional regulatory family.</text>
</comment>
<dbReference type="Gene3D" id="3.40.190.290">
    <property type="match status" value="1"/>
</dbReference>
<dbReference type="GO" id="GO:0000976">
    <property type="term" value="F:transcription cis-regulatory region binding"/>
    <property type="evidence" value="ECO:0007669"/>
    <property type="project" value="TreeGrafter"/>
</dbReference>
<dbReference type="PANTHER" id="PTHR30126">
    <property type="entry name" value="HTH-TYPE TRANSCRIPTIONAL REGULATOR"/>
    <property type="match status" value="1"/>
</dbReference>
<name>A0A8J3IKB7_9CHLR</name>
<dbReference type="SUPFAM" id="SSF53850">
    <property type="entry name" value="Periplasmic binding protein-like II"/>
    <property type="match status" value="1"/>
</dbReference>
<dbReference type="InterPro" id="IPR005119">
    <property type="entry name" value="LysR_subst-bd"/>
</dbReference>
<feature type="domain" description="HTH lysR-type" evidence="5">
    <location>
        <begin position="1"/>
        <end position="58"/>
    </location>
</feature>
<dbReference type="Pfam" id="PF03466">
    <property type="entry name" value="LysR_substrate"/>
    <property type="match status" value="1"/>
</dbReference>
<proteinExistence type="inferred from homology"/>
<dbReference type="FunFam" id="1.10.10.10:FF:000001">
    <property type="entry name" value="LysR family transcriptional regulator"/>
    <property type="match status" value="1"/>
</dbReference>
<evidence type="ECO:0000256" key="3">
    <source>
        <dbReference type="ARBA" id="ARBA00023125"/>
    </source>
</evidence>
<evidence type="ECO:0000313" key="7">
    <source>
        <dbReference type="Proteomes" id="UP000597444"/>
    </source>
</evidence>
<evidence type="ECO:0000259" key="5">
    <source>
        <dbReference type="PROSITE" id="PS50931"/>
    </source>
</evidence>
<dbReference type="RefSeq" id="WP_220206716.1">
    <property type="nucleotide sequence ID" value="NZ_BNJK01000001.1"/>
</dbReference>
<dbReference type="Pfam" id="PF00126">
    <property type="entry name" value="HTH_1"/>
    <property type="match status" value="1"/>
</dbReference>
<sequence length="313" mass="34578">MNLQNLRVFLKVAELEHITRASEELNLSQPAVTKTIQSLEHEAGLELVERQGRRIALTHAGRVLQSYARQIFALEREMDEALSALRDVEGGEVTLAANRTAGVYLLPSLVARFRTSYPQVALRISIMNSSEIVQEILNWTLDFGLVEGDASSLPSGLKVEVFAYDELILVVARNHPWSSLASLPPSALSKQGLILREEGSGIREVIEHGFLQHGVHIRPLFTLTDNEAVKQMVLSDVGAAIVSSLSVQRELANGDLVQVPIEGLELRPQLSLVQRADKQLSRAAQAFCSFLRPALEKESAFHRLSVQNHVNAE</sequence>
<dbReference type="InterPro" id="IPR036388">
    <property type="entry name" value="WH-like_DNA-bd_sf"/>
</dbReference>
<dbReference type="Proteomes" id="UP000597444">
    <property type="component" value="Unassembled WGS sequence"/>
</dbReference>
<evidence type="ECO:0000256" key="4">
    <source>
        <dbReference type="ARBA" id="ARBA00023163"/>
    </source>
</evidence>
<keyword evidence="3" id="KW-0238">DNA-binding</keyword>